<dbReference type="AlphaFoldDB" id="A0A6G1L1G2"/>
<dbReference type="Pfam" id="PF00271">
    <property type="entry name" value="Helicase_C"/>
    <property type="match status" value="1"/>
</dbReference>
<dbReference type="InterPro" id="IPR027417">
    <property type="entry name" value="P-loop_NTPase"/>
</dbReference>
<dbReference type="InterPro" id="IPR011545">
    <property type="entry name" value="DEAD/DEAH_box_helicase_dom"/>
</dbReference>
<dbReference type="InterPro" id="IPR001650">
    <property type="entry name" value="Helicase_C-like"/>
</dbReference>
<organism evidence="11 12">
    <name type="scientific">Teratosphaeria nubilosa</name>
    <dbReference type="NCBI Taxonomy" id="161662"/>
    <lineage>
        <taxon>Eukaryota</taxon>
        <taxon>Fungi</taxon>
        <taxon>Dikarya</taxon>
        <taxon>Ascomycota</taxon>
        <taxon>Pezizomycotina</taxon>
        <taxon>Dothideomycetes</taxon>
        <taxon>Dothideomycetidae</taxon>
        <taxon>Mycosphaerellales</taxon>
        <taxon>Teratosphaeriaceae</taxon>
        <taxon>Teratosphaeria</taxon>
    </lineage>
</organism>
<dbReference type="InterPro" id="IPR049326">
    <property type="entry name" value="Rhodopsin_dom_fungi"/>
</dbReference>
<feature type="region of interest" description="Disordered" evidence="6">
    <location>
        <begin position="324"/>
        <end position="346"/>
    </location>
</feature>
<feature type="signal peptide" evidence="8">
    <location>
        <begin position="1"/>
        <end position="20"/>
    </location>
</feature>
<dbReference type="SUPFAM" id="SSF52540">
    <property type="entry name" value="P-loop containing nucleoside triphosphate hydrolases"/>
    <property type="match status" value="1"/>
</dbReference>
<dbReference type="OrthoDB" id="193716at2759"/>
<evidence type="ECO:0000256" key="2">
    <source>
        <dbReference type="ARBA" id="ARBA00022801"/>
    </source>
</evidence>
<dbReference type="CDD" id="cd18787">
    <property type="entry name" value="SF2_C_DEAD"/>
    <property type="match status" value="1"/>
</dbReference>
<dbReference type="GO" id="GO:0016787">
    <property type="term" value="F:hydrolase activity"/>
    <property type="evidence" value="ECO:0007669"/>
    <property type="project" value="UniProtKB-KW"/>
</dbReference>
<dbReference type="GO" id="GO:0003723">
    <property type="term" value="F:RNA binding"/>
    <property type="evidence" value="ECO:0007669"/>
    <property type="project" value="UniProtKB-UniRule"/>
</dbReference>
<sequence length="921" mass="99740">MLCLVCAMTIVVIVMCFVQCTPFTHIFDLTGPGTCLNMTVYYYIIAAYLVASDTVIAAMPVPMLWALKRPTRERVVLVALFAVMLVPVIASIVRFTSEVQIGHLTSTKIGTRIGLRAIELSVIELDLGIACACAPSIKALVAAPESSSRRSSSVQAPSEACCSADKSGRRQSIWRSRLSHLRQGGTVKSAEDGTLELIMALPVESEECHINKTATSNSSTDGGYTFKRLSIQAVRSELGTQDMDLSGYNDRSQSPPRRPRTLEISIRTARPPTPYQERRVAIGTAEIIPSVPSLPRVRSAPLVNHDAPNDSPIRSPSRSFSLFLNRNTSTTSPNKSRPSVHPARRSKMANAATFSTTLPVEQMGSPYKSMAGKLQQPLLKALDVKGYQYMSPVQEKVLNDLPDFRADCLVQAKTGTGKTIAFLLPTLHSLLTDGSVPAGQVGVLIISPTRELATQIKTECDLLTSQLQPTIQCHTAYGGTKKEQHLKSFLNGKPTVLVATPGRLNDYLSDDYVAEKFKNLRTLVLDEADTMLEAGFLPAITRVLSRIPPKSRGWQGMCFSATMPDKIKAVLGKVLKPGYTHITTVDPNDVPTIEQVDQYSIVVRNVGDTFPYVTALLDQERKQMPQAFKAIVFGTTANGVGLMYDLFKVLLGRDINVYELHSRLSQNARTKTTEEFKKVPKGIMFASDVIGRGMDFPNVNLVVQVGLPSNGEQYVHRVGRTARAGTSGRAVIILTEQEQYFLNVNKHLPIKPYAIDLAAGAAQAAPAVQQASGSVDEVAKSKAYQAYLGFQKTFMKNLRTDPPGLVALANEYAASLGCPEPPVIDKRVVGKMGLRGVRGLNVAHVEREPQPERGLPKQNASAAGGRVEKPSGRGGRQNGGVRGMHTESERGQGSGRGRGGRGGRGGRRGGGATPATPHSQF</sequence>
<dbReference type="PROSITE" id="PS51194">
    <property type="entry name" value="HELICASE_CTER"/>
    <property type="match status" value="1"/>
</dbReference>
<keyword evidence="3 5" id="KW-0067">ATP-binding</keyword>
<evidence type="ECO:0000256" key="1">
    <source>
        <dbReference type="ARBA" id="ARBA00022741"/>
    </source>
</evidence>
<comment type="function">
    <text evidence="5">RNA helicase.</text>
</comment>
<comment type="similarity">
    <text evidence="5">Belongs to the DEAD box helicase family.</text>
</comment>
<keyword evidence="2 5" id="KW-0378">Hydrolase</keyword>
<keyword evidence="5" id="KW-0347">Helicase</keyword>
<dbReference type="Gene3D" id="3.40.50.300">
    <property type="entry name" value="P-loop containing nucleotide triphosphate hydrolases"/>
    <property type="match status" value="2"/>
</dbReference>
<name>A0A6G1L1G2_9PEZI</name>
<keyword evidence="7" id="KW-1133">Transmembrane helix</keyword>
<feature type="region of interest" description="Disordered" evidence="6">
    <location>
        <begin position="842"/>
        <end position="921"/>
    </location>
</feature>
<dbReference type="Pfam" id="PF20684">
    <property type="entry name" value="Fung_rhodopsin"/>
    <property type="match status" value="1"/>
</dbReference>
<feature type="transmembrane region" description="Helical" evidence="7">
    <location>
        <begin position="40"/>
        <end position="63"/>
    </location>
</feature>
<feature type="domain" description="Helicase ATP-binding" evidence="9">
    <location>
        <begin position="399"/>
        <end position="581"/>
    </location>
</feature>
<evidence type="ECO:0000256" key="4">
    <source>
        <dbReference type="ARBA" id="ARBA00022884"/>
    </source>
</evidence>
<feature type="compositionally biased region" description="Gly residues" evidence="6">
    <location>
        <begin position="872"/>
        <end position="882"/>
    </location>
</feature>
<feature type="domain" description="Helicase C-terminal" evidence="10">
    <location>
        <begin position="612"/>
        <end position="773"/>
    </location>
</feature>
<dbReference type="EC" id="3.6.4.13" evidence="5"/>
<comment type="domain">
    <text evidence="5">The Q motif is unique to and characteristic of the DEAD box family of RNA helicases and controls ATP binding and hydrolysis.</text>
</comment>
<accession>A0A6G1L1G2</accession>
<dbReference type="Pfam" id="PF00270">
    <property type="entry name" value="DEAD"/>
    <property type="match status" value="1"/>
</dbReference>
<keyword evidence="8" id="KW-0732">Signal</keyword>
<dbReference type="PANTHER" id="PTHR24031">
    <property type="entry name" value="RNA HELICASE"/>
    <property type="match status" value="1"/>
</dbReference>
<evidence type="ECO:0000259" key="9">
    <source>
        <dbReference type="PROSITE" id="PS51192"/>
    </source>
</evidence>
<keyword evidence="7" id="KW-0472">Membrane</keyword>
<dbReference type="GO" id="GO:0005524">
    <property type="term" value="F:ATP binding"/>
    <property type="evidence" value="ECO:0007669"/>
    <property type="project" value="UniProtKB-UniRule"/>
</dbReference>
<evidence type="ECO:0000256" key="7">
    <source>
        <dbReference type="SAM" id="Phobius"/>
    </source>
</evidence>
<dbReference type="Proteomes" id="UP000799436">
    <property type="component" value="Unassembled WGS sequence"/>
</dbReference>
<evidence type="ECO:0000313" key="12">
    <source>
        <dbReference type="Proteomes" id="UP000799436"/>
    </source>
</evidence>
<protein>
    <recommendedName>
        <fullName evidence="5">ATP-dependent RNA helicase</fullName>
        <ecNumber evidence="5">3.6.4.13</ecNumber>
    </recommendedName>
</protein>
<evidence type="ECO:0000256" key="6">
    <source>
        <dbReference type="SAM" id="MobiDB-lite"/>
    </source>
</evidence>
<evidence type="ECO:0000256" key="3">
    <source>
        <dbReference type="ARBA" id="ARBA00022840"/>
    </source>
</evidence>
<evidence type="ECO:0000259" key="10">
    <source>
        <dbReference type="PROSITE" id="PS51194"/>
    </source>
</evidence>
<dbReference type="GO" id="GO:0003724">
    <property type="term" value="F:RNA helicase activity"/>
    <property type="evidence" value="ECO:0007669"/>
    <property type="project" value="UniProtKB-EC"/>
</dbReference>
<comment type="catalytic activity">
    <reaction evidence="5">
        <text>ATP + H2O = ADP + phosphate + H(+)</text>
        <dbReference type="Rhea" id="RHEA:13065"/>
        <dbReference type="ChEBI" id="CHEBI:15377"/>
        <dbReference type="ChEBI" id="CHEBI:15378"/>
        <dbReference type="ChEBI" id="CHEBI:30616"/>
        <dbReference type="ChEBI" id="CHEBI:43474"/>
        <dbReference type="ChEBI" id="CHEBI:456216"/>
        <dbReference type="EC" id="3.6.4.13"/>
    </reaction>
</comment>
<gene>
    <name evidence="11" type="ORF">EJ03DRAFT_338223</name>
</gene>
<dbReference type="SMART" id="SM00490">
    <property type="entry name" value="HELICc"/>
    <property type="match status" value="1"/>
</dbReference>
<keyword evidence="1 5" id="KW-0547">Nucleotide-binding</keyword>
<dbReference type="PROSITE" id="PS51192">
    <property type="entry name" value="HELICASE_ATP_BIND_1"/>
    <property type="match status" value="1"/>
</dbReference>
<dbReference type="EMBL" id="ML995868">
    <property type="protein sequence ID" value="KAF2766655.1"/>
    <property type="molecule type" value="Genomic_DNA"/>
</dbReference>
<feature type="compositionally biased region" description="Basic residues" evidence="6">
    <location>
        <begin position="898"/>
        <end position="907"/>
    </location>
</feature>
<evidence type="ECO:0000256" key="8">
    <source>
        <dbReference type="SAM" id="SignalP"/>
    </source>
</evidence>
<evidence type="ECO:0000256" key="5">
    <source>
        <dbReference type="RuleBase" id="RU365068"/>
    </source>
</evidence>
<keyword evidence="7" id="KW-0812">Transmembrane</keyword>
<proteinExistence type="inferred from homology"/>
<dbReference type="InterPro" id="IPR014001">
    <property type="entry name" value="Helicase_ATP-bd"/>
</dbReference>
<keyword evidence="4 5" id="KW-0694">RNA-binding</keyword>
<feature type="compositionally biased region" description="Polar residues" evidence="6">
    <location>
        <begin position="324"/>
        <end position="337"/>
    </location>
</feature>
<feature type="chain" id="PRO_5026236404" description="ATP-dependent RNA helicase" evidence="8">
    <location>
        <begin position="21"/>
        <end position="921"/>
    </location>
</feature>
<reference evidence="11" key="1">
    <citation type="journal article" date="2020" name="Stud. Mycol.">
        <title>101 Dothideomycetes genomes: a test case for predicting lifestyles and emergence of pathogens.</title>
        <authorList>
            <person name="Haridas S."/>
            <person name="Albert R."/>
            <person name="Binder M."/>
            <person name="Bloem J."/>
            <person name="Labutti K."/>
            <person name="Salamov A."/>
            <person name="Andreopoulos B."/>
            <person name="Baker S."/>
            <person name="Barry K."/>
            <person name="Bills G."/>
            <person name="Bluhm B."/>
            <person name="Cannon C."/>
            <person name="Castanera R."/>
            <person name="Culley D."/>
            <person name="Daum C."/>
            <person name="Ezra D."/>
            <person name="Gonzalez J."/>
            <person name="Henrissat B."/>
            <person name="Kuo A."/>
            <person name="Liang C."/>
            <person name="Lipzen A."/>
            <person name="Lutzoni F."/>
            <person name="Magnuson J."/>
            <person name="Mondo S."/>
            <person name="Nolan M."/>
            <person name="Ohm R."/>
            <person name="Pangilinan J."/>
            <person name="Park H.-J."/>
            <person name="Ramirez L."/>
            <person name="Alfaro M."/>
            <person name="Sun H."/>
            <person name="Tritt A."/>
            <person name="Yoshinaga Y."/>
            <person name="Zwiers L.-H."/>
            <person name="Turgeon B."/>
            <person name="Goodwin S."/>
            <person name="Spatafora J."/>
            <person name="Crous P."/>
            <person name="Grigoriev I."/>
        </authorList>
    </citation>
    <scope>NUCLEOTIDE SEQUENCE</scope>
    <source>
        <strain evidence="11">CBS 116005</strain>
    </source>
</reference>
<feature type="compositionally biased region" description="Basic and acidic residues" evidence="6">
    <location>
        <begin position="844"/>
        <end position="855"/>
    </location>
</feature>
<feature type="region of interest" description="Disordered" evidence="6">
    <location>
        <begin position="238"/>
        <end position="262"/>
    </location>
</feature>
<evidence type="ECO:0000313" key="11">
    <source>
        <dbReference type="EMBL" id="KAF2766655.1"/>
    </source>
</evidence>
<keyword evidence="12" id="KW-1185">Reference proteome</keyword>
<feature type="transmembrane region" description="Helical" evidence="7">
    <location>
        <begin position="75"/>
        <end position="95"/>
    </location>
</feature>
<dbReference type="SMART" id="SM00487">
    <property type="entry name" value="DEXDc"/>
    <property type="match status" value="1"/>
</dbReference>